<feature type="transmembrane region" description="Helical" evidence="8">
    <location>
        <begin position="295"/>
        <end position="314"/>
    </location>
</feature>
<feature type="transmembrane region" description="Helical" evidence="8">
    <location>
        <begin position="12"/>
        <end position="33"/>
    </location>
</feature>
<dbReference type="GO" id="GO:0015295">
    <property type="term" value="F:solute:proton symporter activity"/>
    <property type="evidence" value="ECO:0007669"/>
    <property type="project" value="TreeGrafter"/>
</dbReference>
<dbReference type="AlphaFoldDB" id="A0A292DIC0"/>
<comment type="subcellular location">
    <subcellularLocation>
        <location evidence="1 8">Cell membrane</location>
        <topology evidence="1 8">Multi-pass membrane protein</topology>
    </subcellularLocation>
</comment>
<evidence type="ECO:0000256" key="2">
    <source>
        <dbReference type="ARBA" id="ARBA00010100"/>
    </source>
</evidence>
<keyword evidence="5 8" id="KW-0812">Transmembrane</keyword>
<dbReference type="GO" id="GO:0015129">
    <property type="term" value="F:lactate transmembrane transporter activity"/>
    <property type="evidence" value="ECO:0007669"/>
    <property type="project" value="UniProtKB-UniRule"/>
</dbReference>
<evidence type="ECO:0000313" key="9">
    <source>
        <dbReference type="EMBL" id="QEX37692.1"/>
    </source>
</evidence>
<dbReference type="PANTHER" id="PTHR30003">
    <property type="entry name" value="L-LACTATE PERMEASE"/>
    <property type="match status" value="1"/>
</dbReference>
<dbReference type="Pfam" id="PF02652">
    <property type="entry name" value="Lactate_perm"/>
    <property type="match status" value="1"/>
</dbReference>
<proteinExistence type="inferred from homology"/>
<evidence type="ECO:0000256" key="3">
    <source>
        <dbReference type="ARBA" id="ARBA00022448"/>
    </source>
</evidence>
<feature type="transmembrane region" description="Helical" evidence="8">
    <location>
        <begin position="350"/>
        <end position="372"/>
    </location>
</feature>
<name>A0A292DIC0_STALU</name>
<accession>A0A292DIC0</accession>
<evidence type="ECO:0000256" key="1">
    <source>
        <dbReference type="ARBA" id="ARBA00004651"/>
    </source>
</evidence>
<dbReference type="Proteomes" id="UP000325462">
    <property type="component" value="Chromosome"/>
</dbReference>
<comment type="function">
    <text evidence="8">Uptake of L-lactate across the membrane. Can also transport D-lactate and glycolate.</text>
</comment>
<comment type="similarity">
    <text evidence="2 8">Belongs to the lactate permease family.</text>
</comment>
<dbReference type="EMBL" id="CP041722">
    <property type="protein sequence ID" value="QEX37692.1"/>
    <property type="molecule type" value="Genomic_DNA"/>
</dbReference>
<evidence type="ECO:0000256" key="6">
    <source>
        <dbReference type="ARBA" id="ARBA00022989"/>
    </source>
</evidence>
<keyword evidence="3 8" id="KW-0813">Transport</keyword>
<evidence type="ECO:0000256" key="4">
    <source>
        <dbReference type="ARBA" id="ARBA00022475"/>
    </source>
</evidence>
<evidence type="ECO:0000313" key="12">
    <source>
        <dbReference type="Proteomes" id="UP000325462"/>
    </source>
</evidence>
<feature type="transmembrane region" description="Helical" evidence="8">
    <location>
        <begin position="39"/>
        <end position="58"/>
    </location>
</feature>
<dbReference type="NCBIfam" id="TIGR00795">
    <property type="entry name" value="lctP"/>
    <property type="match status" value="1"/>
</dbReference>
<dbReference type="PANTHER" id="PTHR30003:SF5">
    <property type="entry name" value="L-LACTATE PERMEASE"/>
    <property type="match status" value="1"/>
</dbReference>
<keyword evidence="12" id="KW-1185">Reference proteome</keyword>
<dbReference type="Proteomes" id="UP000293637">
    <property type="component" value="Unassembled WGS sequence"/>
</dbReference>
<organism evidence="10 11">
    <name type="scientific">Staphylococcus lugdunensis</name>
    <dbReference type="NCBI Taxonomy" id="28035"/>
    <lineage>
        <taxon>Bacteria</taxon>
        <taxon>Bacillati</taxon>
        <taxon>Bacillota</taxon>
        <taxon>Bacilli</taxon>
        <taxon>Bacillales</taxon>
        <taxon>Staphylococcaceae</taxon>
        <taxon>Staphylococcus</taxon>
    </lineage>
</organism>
<dbReference type="GeneID" id="58091117"/>
<dbReference type="OMA" id="VIVLWIQ"/>
<evidence type="ECO:0000256" key="7">
    <source>
        <dbReference type="ARBA" id="ARBA00023136"/>
    </source>
</evidence>
<feature type="transmembrane region" description="Helical" evidence="8">
    <location>
        <begin position="156"/>
        <end position="177"/>
    </location>
</feature>
<feature type="transmembrane region" description="Helical" evidence="8">
    <location>
        <begin position="121"/>
        <end position="144"/>
    </location>
</feature>
<feature type="transmembrane region" description="Helical" evidence="8">
    <location>
        <begin position="70"/>
        <end position="89"/>
    </location>
</feature>
<feature type="transmembrane region" description="Helical" evidence="8">
    <location>
        <begin position="189"/>
        <end position="215"/>
    </location>
</feature>
<sequence>MLVESFNPFNNMLISAIVAAVPIILFLLCLTVFKMKGVYAALTTLIVTALVAMICFKLPARIAGGATFEGFYQGIIPIGFIVIMAVWLYKIATESGQFNIVQDSIASISQDQRIQLLLIGYLFNGFLEGAAGFGVPIAICAVLLMQLGFKALPAAMYCLVANAAAGAYGAVGIPIAITDTLNLAGGVKASQVALIGNLTLGLISFFVPFLLMFIIDGLKGVKETFPATLIAASVFTGLQVLIAAFAGPELADIIPGLGAMVALALFSRKFQPKNIFRLEDNEAVGKVEKHSIKQIVYGWSPFIILTVIVMVWSLPAFKALFEKGGALSALVVNFNAPGTMNNVTHHPNVLTFNFIAQTGTAILVTAIITILIAKHMSFKTAGKLLGVTVKELWVSVLTICFILAVSKITTYGGLSNAMGQGIAKTGAIFPLLSPVLGWIGVFMTGSVVNNNSLFAPIQASVATQIGTKGSLLVAANVAGGVTAKIVSPQSIAIATAAVNKVGKESELMKMAMRFSIGLLIFACIWTFMLSLFV</sequence>
<dbReference type="GO" id="GO:0005886">
    <property type="term" value="C:plasma membrane"/>
    <property type="evidence" value="ECO:0007669"/>
    <property type="project" value="UniProtKB-SubCell"/>
</dbReference>
<feature type="transmembrane region" description="Helical" evidence="8">
    <location>
        <begin position="227"/>
        <end position="247"/>
    </location>
</feature>
<keyword evidence="6 8" id="KW-1133">Transmembrane helix</keyword>
<evidence type="ECO:0000313" key="10">
    <source>
        <dbReference type="EMBL" id="TBW73638.1"/>
    </source>
</evidence>
<evidence type="ECO:0000256" key="5">
    <source>
        <dbReference type="ARBA" id="ARBA00022692"/>
    </source>
</evidence>
<feature type="transmembrane region" description="Helical" evidence="8">
    <location>
        <begin position="510"/>
        <end position="532"/>
    </location>
</feature>
<keyword evidence="4 8" id="KW-1003">Cell membrane</keyword>
<dbReference type="EMBL" id="SCHB01000001">
    <property type="protein sequence ID" value="TBW73638.1"/>
    <property type="molecule type" value="Genomic_DNA"/>
</dbReference>
<evidence type="ECO:0000256" key="8">
    <source>
        <dbReference type="RuleBase" id="RU365092"/>
    </source>
</evidence>
<keyword evidence="7 8" id="KW-0472">Membrane</keyword>
<reference evidence="9 12" key="2">
    <citation type="submission" date="2019-07" db="EMBL/GenBank/DDBJ databases">
        <title>Comparative genome analysis of staphylococcus lugdunensis shows clonal complex-dependent diversity of the putative virulence factor, ess/type vii locus.</title>
        <authorList>
            <person name="Lebeurre J."/>
            <person name="Dahyot S."/>
            <person name="Diene S."/>
            <person name="Paulay A."/>
            <person name="Aubourg M."/>
            <person name="Argemi X."/>
            <person name="Giard J.-C."/>
            <person name="Tournier I."/>
            <person name="Francois P."/>
            <person name="Pestel-Caron M."/>
        </authorList>
    </citation>
    <scope>NUCLEOTIDE SEQUENCE [LARGE SCALE GENOMIC DNA]</scope>
    <source>
        <strain evidence="9 12">SL13</strain>
    </source>
</reference>
<dbReference type="RefSeq" id="WP_002478567.1">
    <property type="nucleotide sequence ID" value="NZ_AP021848.1"/>
</dbReference>
<feature type="transmembrane region" description="Helical" evidence="8">
    <location>
        <begin position="392"/>
        <end position="414"/>
    </location>
</feature>
<dbReference type="InterPro" id="IPR003804">
    <property type="entry name" value="Lactate_perm"/>
</dbReference>
<reference evidence="10 11" key="1">
    <citation type="journal article" date="2019" name="Sci. Transl. Med.">
        <title>Quorum sensing between bacterial species on the skin protects against epidermal injury in atopic dermatitis.</title>
        <authorList>
            <person name="Williams M.R."/>
        </authorList>
    </citation>
    <scope>NUCLEOTIDE SEQUENCE [LARGE SCALE GENOMIC DNA]</scope>
    <source>
        <strain evidence="10 11">E7</strain>
    </source>
</reference>
<feature type="transmembrane region" description="Helical" evidence="8">
    <location>
        <begin position="426"/>
        <end position="448"/>
    </location>
</feature>
<protein>
    <recommendedName>
        <fullName evidence="8">L-lactate permease</fullName>
    </recommendedName>
</protein>
<feature type="transmembrane region" description="Helical" evidence="8">
    <location>
        <begin position="253"/>
        <end position="270"/>
    </location>
</feature>
<evidence type="ECO:0000313" key="11">
    <source>
        <dbReference type="Proteomes" id="UP000293637"/>
    </source>
</evidence>
<gene>
    <name evidence="10" type="ORF">EQ812_02195</name>
    <name evidence="9" type="ORF">FO454_01680</name>
</gene>